<comment type="catalytic activity">
    <reaction evidence="10">
        <text>3-oxo-(6Z,9Z,12Z,15Z,18Z,21Z)-tetracosahexaenoyl-CoA + CoA = (4Z,7Z,10Z,13Z,16Z,19Z)-docosahexaenoyl-CoA + acetyl-CoA</text>
        <dbReference type="Rhea" id="RHEA:39131"/>
        <dbReference type="ChEBI" id="CHEBI:57287"/>
        <dbReference type="ChEBI" id="CHEBI:57288"/>
        <dbReference type="ChEBI" id="CHEBI:74298"/>
        <dbReference type="ChEBI" id="CHEBI:74304"/>
    </reaction>
    <physiologicalReaction direction="left-to-right" evidence="10">
        <dbReference type="Rhea" id="RHEA:39132"/>
    </physiologicalReaction>
</comment>
<keyword evidence="4 16" id="KW-0808">Transferase</keyword>
<dbReference type="AlphaFoldDB" id="A0A5F9DGD4"/>
<dbReference type="CDD" id="cd00751">
    <property type="entry name" value="thiolase"/>
    <property type="match status" value="1"/>
</dbReference>
<dbReference type="PROSITE" id="PS00099">
    <property type="entry name" value="THIOLASE_3"/>
    <property type="match status" value="1"/>
</dbReference>
<dbReference type="GO" id="GO:0005777">
    <property type="term" value="C:peroxisome"/>
    <property type="evidence" value="ECO:0007669"/>
    <property type="project" value="UniProtKB-SubCell"/>
</dbReference>
<protein>
    <submittedName>
        <fullName evidence="19">Acetyl-CoA acyltransferase 1</fullName>
    </submittedName>
</protein>
<evidence type="ECO:0000259" key="18">
    <source>
        <dbReference type="Pfam" id="PF02803"/>
    </source>
</evidence>
<proteinExistence type="inferred from homology"/>
<dbReference type="NCBIfam" id="TIGR01930">
    <property type="entry name" value="AcCoA-C-Actrans"/>
    <property type="match status" value="1"/>
</dbReference>
<keyword evidence="20" id="KW-1185">Reference proteome</keyword>
<evidence type="ECO:0000256" key="16">
    <source>
        <dbReference type="RuleBase" id="RU003557"/>
    </source>
</evidence>
<evidence type="ECO:0000256" key="4">
    <source>
        <dbReference type="ARBA" id="ARBA00022679"/>
    </source>
</evidence>
<evidence type="ECO:0000256" key="11">
    <source>
        <dbReference type="ARBA" id="ARBA00037000"/>
    </source>
</evidence>
<evidence type="ECO:0000256" key="3">
    <source>
        <dbReference type="ARBA" id="ARBA00010982"/>
    </source>
</evidence>
<sequence length="355" mass="36902">MWRLQVVLGHLSGRPDSGPAPQAARCLGVSPRASASDVVVVHGRRTAIGKARGGFKDTTPDELLAAVLTAVLQDVRLRPEQLGDICVGNVLQPGAGAVMARIAQFLRVESMSMAERGNPGNITSRLVENEKARDCLIPMGAARAQSRGCFRAEIVPVTTTVRDDKGGSRSVTVAQDEGIRPGTTMEGLAKLKPAFKDGGSTTAGNSSQVSDGAAAVLLARRAKAEELGLPILGVLRAYAVVGVPPDIMGIGPAYAIPAALQQAGLTVKDVDIFEINEAFASQAVYCVEKLGIPPEKVNPLGGAVALGHPLGCTGARQVITLLNELKRRGKRAYGVVSMCIGTGMGAAAVFEYPGH</sequence>
<evidence type="ECO:0000256" key="14">
    <source>
        <dbReference type="ARBA" id="ARBA00049178"/>
    </source>
</evidence>
<dbReference type="InterPro" id="IPR050215">
    <property type="entry name" value="Thiolase-like_sf_Thiolase"/>
</dbReference>
<dbReference type="GO" id="GO:0003985">
    <property type="term" value="F:acetyl-CoA C-acetyltransferase activity"/>
    <property type="evidence" value="ECO:0007669"/>
    <property type="project" value="UniProtKB-EC"/>
</dbReference>
<name>A0A5F9DGD4_RABIT</name>
<dbReference type="Pfam" id="PF02803">
    <property type="entry name" value="Thiolase_C"/>
    <property type="match status" value="1"/>
</dbReference>
<dbReference type="InterPro" id="IPR016039">
    <property type="entry name" value="Thiolase-like"/>
</dbReference>
<dbReference type="Proteomes" id="UP000001811">
    <property type="component" value="Unplaced"/>
</dbReference>
<dbReference type="InterPro" id="IPR002155">
    <property type="entry name" value="Thiolase"/>
</dbReference>
<dbReference type="PANTHER" id="PTHR43853">
    <property type="entry name" value="3-KETOACYL-COA THIOLASE, PEROXISOMAL"/>
    <property type="match status" value="1"/>
</dbReference>
<keyword evidence="8" id="KW-0576">Peroxisome</keyword>
<evidence type="ECO:0000256" key="9">
    <source>
        <dbReference type="ARBA" id="ARBA00023315"/>
    </source>
</evidence>
<evidence type="ECO:0000256" key="15">
    <source>
        <dbReference type="ARBA" id="ARBA00049306"/>
    </source>
</evidence>
<comment type="similarity">
    <text evidence="3 16">Belongs to the thiolase-like superfamily. Thiolase family.</text>
</comment>
<dbReference type="PIRSF" id="PIRSF000429">
    <property type="entry name" value="Ac-CoA_Ac_transf"/>
    <property type="match status" value="1"/>
</dbReference>
<dbReference type="InterPro" id="IPR020613">
    <property type="entry name" value="Thiolase_CS"/>
</dbReference>
<dbReference type="Gene3D" id="3.40.47.10">
    <property type="match status" value="2"/>
</dbReference>
<comment type="catalytic activity">
    <reaction evidence="13">
        <text>hexanoyl-CoA + acetyl-CoA = 3-oxooctanoyl-CoA + CoA</text>
        <dbReference type="Rhea" id="RHEA:31203"/>
        <dbReference type="ChEBI" id="CHEBI:57287"/>
        <dbReference type="ChEBI" id="CHEBI:57288"/>
        <dbReference type="ChEBI" id="CHEBI:62619"/>
        <dbReference type="ChEBI" id="CHEBI:62620"/>
    </reaction>
    <physiologicalReaction direction="right-to-left" evidence="13">
        <dbReference type="Rhea" id="RHEA:31205"/>
    </physiologicalReaction>
</comment>
<evidence type="ECO:0000256" key="7">
    <source>
        <dbReference type="ARBA" id="ARBA00023098"/>
    </source>
</evidence>
<comment type="catalytic activity">
    <reaction evidence="12">
        <text>tetradecanoyl-CoA + acetyl-CoA = 3-oxohexadecanoyl-CoA + CoA</text>
        <dbReference type="Rhea" id="RHEA:18161"/>
        <dbReference type="ChEBI" id="CHEBI:57287"/>
        <dbReference type="ChEBI" id="CHEBI:57288"/>
        <dbReference type="ChEBI" id="CHEBI:57349"/>
        <dbReference type="ChEBI" id="CHEBI:57385"/>
        <dbReference type="EC" id="2.3.1.155"/>
    </reaction>
    <physiologicalReaction direction="right-to-left" evidence="12">
        <dbReference type="Rhea" id="RHEA:18163"/>
    </physiologicalReaction>
</comment>
<reference evidence="19" key="2">
    <citation type="submission" date="2025-08" db="UniProtKB">
        <authorList>
            <consortium name="Ensembl"/>
        </authorList>
    </citation>
    <scope>IDENTIFICATION</scope>
    <source>
        <strain evidence="19">Thorbecke</strain>
    </source>
</reference>
<dbReference type="InterPro" id="IPR020617">
    <property type="entry name" value="Thiolase_C"/>
</dbReference>
<dbReference type="Bgee" id="ENSOCUG00000002410">
    <property type="expression patterns" value="Expressed in kidney and 18 other cell types or tissues"/>
</dbReference>
<organism evidence="19 20">
    <name type="scientific">Oryctolagus cuniculus</name>
    <name type="common">Rabbit</name>
    <dbReference type="NCBI Taxonomy" id="9986"/>
    <lineage>
        <taxon>Eukaryota</taxon>
        <taxon>Metazoa</taxon>
        <taxon>Chordata</taxon>
        <taxon>Craniata</taxon>
        <taxon>Vertebrata</taxon>
        <taxon>Euteleostomi</taxon>
        <taxon>Mammalia</taxon>
        <taxon>Eutheria</taxon>
        <taxon>Euarchontoglires</taxon>
        <taxon>Glires</taxon>
        <taxon>Lagomorpha</taxon>
        <taxon>Leporidae</taxon>
        <taxon>Oryctolagus</taxon>
    </lineage>
</organism>
<comment type="catalytic activity">
    <reaction evidence="14">
        <text>an acyl-CoA + acetyl-CoA = a 3-oxoacyl-CoA + CoA</text>
        <dbReference type="Rhea" id="RHEA:21564"/>
        <dbReference type="ChEBI" id="CHEBI:57287"/>
        <dbReference type="ChEBI" id="CHEBI:57288"/>
        <dbReference type="ChEBI" id="CHEBI:58342"/>
        <dbReference type="ChEBI" id="CHEBI:90726"/>
        <dbReference type="EC" id="2.3.1.16"/>
    </reaction>
    <physiologicalReaction direction="right-to-left" evidence="14">
        <dbReference type="Rhea" id="RHEA:21566"/>
    </physiologicalReaction>
</comment>
<accession>A0A5F9DGD4</accession>
<dbReference type="PANTHER" id="PTHR43853:SF8">
    <property type="entry name" value="3-KETOACYL-COA THIOLASE, PEROXISOMAL"/>
    <property type="match status" value="1"/>
</dbReference>
<evidence type="ECO:0000256" key="12">
    <source>
        <dbReference type="ARBA" id="ARBA00047485"/>
    </source>
</evidence>
<feature type="domain" description="Thiolase N-terminal" evidence="17">
    <location>
        <begin position="141"/>
        <end position="221"/>
    </location>
</feature>
<keyword evidence="5" id="KW-0276">Fatty acid metabolism</keyword>
<reference evidence="19 20" key="1">
    <citation type="journal article" date="2011" name="Nature">
        <title>A high-resolution map of human evolutionary constraint using 29 mammals.</title>
        <authorList>
            <person name="Lindblad-Toh K."/>
            <person name="Garber M."/>
            <person name="Zuk O."/>
            <person name="Lin M.F."/>
            <person name="Parker B.J."/>
            <person name="Washietl S."/>
            <person name="Kheradpour P."/>
            <person name="Ernst J."/>
            <person name="Jordan G."/>
            <person name="Mauceli E."/>
            <person name="Ward L.D."/>
            <person name="Lowe C.B."/>
            <person name="Holloway A.K."/>
            <person name="Clamp M."/>
            <person name="Gnerre S."/>
            <person name="Alfoldi J."/>
            <person name="Beal K."/>
            <person name="Chang J."/>
            <person name="Clawson H."/>
            <person name="Cuff J."/>
            <person name="Di Palma F."/>
            <person name="Fitzgerald S."/>
            <person name="Flicek P."/>
            <person name="Guttman M."/>
            <person name="Hubisz M.J."/>
            <person name="Jaffe D.B."/>
            <person name="Jungreis I."/>
            <person name="Kent W.J."/>
            <person name="Kostka D."/>
            <person name="Lara M."/>
            <person name="Martins A.L."/>
            <person name="Massingham T."/>
            <person name="Moltke I."/>
            <person name="Raney B.J."/>
            <person name="Rasmussen M.D."/>
            <person name="Robinson J."/>
            <person name="Stark A."/>
            <person name="Vilella A.J."/>
            <person name="Wen J."/>
            <person name="Xie X."/>
            <person name="Zody M.C."/>
            <person name="Baldwin J."/>
            <person name="Bloom T."/>
            <person name="Chin C.W."/>
            <person name="Heiman D."/>
            <person name="Nicol R."/>
            <person name="Nusbaum C."/>
            <person name="Young S."/>
            <person name="Wilkinson J."/>
            <person name="Worley K.C."/>
            <person name="Kovar C.L."/>
            <person name="Muzny D.M."/>
            <person name="Gibbs R.A."/>
            <person name="Cree A."/>
            <person name="Dihn H.H."/>
            <person name="Fowler G."/>
            <person name="Jhangiani S."/>
            <person name="Joshi V."/>
            <person name="Lee S."/>
            <person name="Lewis L.R."/>
            <person name="Nazareth L.V."/>
            <person name="Okwuonu G."/>
            <person name="Santibanez J."/>
            <person name="Warren W.C."/>
            <person name="Mardis E.R."/>
            <person name="Weinstock G.M."/>
            <person name="Wilson R.K."/>
            <person name="Delehaunty K."/>
            <person name="Dooling D."/>
            <person name="Fronik C."/>
            <person name="Fulton L."/>
            <person name="Fulton B."/>
            <person name="Graves T."/>
            <person name="Minx P."/>
            <person name="Sodergren E."/>
            <person name="Birney E."/>
            <person name="Margulies E.H."/>
            <person name="Herrero J."/>
            <person name="Green E.D."/>
            <person name="Haussler D."/>
            <person name="Siepel A."/>
            <person name="Goldman N."/>
            <person name="Pollard K.S."/>
            <person name="Pedersen J.S."/>
            <person name="Lander E.S."/>
            <person name="Kellis M."/>
        </authorList>
    </citation>
    <scope>NUCLEOTIDE SEQUENCE [LARGE SCALE GENOMIC DNA]</scope>
    <source>
        <strain evidence="20">Thorbecke</strain>
    </source>
</reference>
<evidence type="ECO:0000256" key="10">
    <source>
        <dbReference type="ARBA" id="ARBA00036770"/>
    </source>
</evidence>
<comment type="pathway">
    <text evidence="2">Lipid metabolism; peroxisomal fatty acid beta-oxidation.</text>
</comment>
<keyword evidence="7" id="KW-0443">Lipid metabolism</keyword>
<feature type="domain" description="Thiolase N-terminal" evidence="17">
    <location>
        <begin position="38"/>
        <end position="105"/>
    </location>
</feature>
<reference evidence="19" key="3">
    <citation type="submission" date="2025-09" db="UniProtKB">
        <authorList>
            <consortium name="Ensembl"/>
        </authorList>
    </citation>
    <scope>IDENTIFICATION</scope>
    <source>
        <strain evidence="19">Thorbecke</strain>
    </source>
</reference>
<dbReference type="Pfam" id="PF00108">
    <property type="entry name" value="Thiolase_N"/>
    <property type="match status" value="2"/>
</dbReference>
<keyword evidence="6" id="KW-0809">Transit peptide</keyword>
<evidence type="ECO:0000256" key="8">
    <source>
        <dbReference type="ARBA" id="ARBA00023140"/>
    </source>
</evidence>
<evidence type="ECO:0000256" key="1">
    <source>
        <dbReference type="ARBA" id="ARBA00004275"/>
    </source>
</evidence>
<evidence type="ECO:0000313" key="20">
    <source>
        <dbReference type="Proteomes" id="UP000001811"/>
    </source>
</evidence>
<evidence type="ECO:0000256" key="2">
    <source>
        <dbReference type="ARBA" id="ARBA00004846"/>
    </source>
</evidence>
<dbReference type="GO" id="GO:0006635">
    <property type="term" value="P:fatty acid beta-oxidation"/>
    <property type="evidence" value="ECO:0007669"/>
    <property type="project" value="TreeGrafter"/>
</dbReference>
<gene>
    <name evidence="19" type="primary">ACAA1</name>
</gene>
<dbReference type="GO" id="GO:0010124">
    <property type="term" value="P:phenylacetate catabolic process"/>
    <property type="evidence" value="ECO:0007669"/>
    <property type="project" value="TreeGrafter"/>
</dbReference>
<dbReference type="GeneTree" id="ENSGT01030000234626"/>
<dbReference type="GO" id="GO:0050633">
    <property type="term" value="F:acetyl-CoA C-myristoyltransferase activity"/>
    <property type="evidence" value="ECO:0007669"/>
    <property type="project" value="UniProtKB-EC"/>
</dbReference>
<comment type="catalytic activity">
    <reaction evidence="15">
        <text>3-oxohexadecanedioyl-CoA + CoA = tetradecanedioyl-CoA + acetyl-CoA</text>
        <dbReference type="Rhea" id="RHEA:40343"/>
        <dbReference type="ChEBI" id="CHEBI:57287"/>
        <dbReference type="ChEBI" id="CHEBI:57288"/>
        <dbReference type="ChEBI" id="CHEBI:77081"/>
        <dbReference type="ChEBI" id="CHEBI:77084"/>
    </reaction>
    <physiologicalReaction direction="left-to-right" evidence="15">
        <dbReference type="Rhea" id="RHEA:40344"/>
    </physiologicalReaction>
</comment>
<evidence type="ECO:0000256" key="6">
    <source>
        <dbReference type="ARBA" id="ARBA00022946"/>
    </source>
</evidence>
<evidence type="ECO:0000256" key="13">
    <source>
        <dbReference type="ARBA" id="ARBA00048001"/>
    </source>
</evidence>
<dbReference type="SUPFAM" id="SSF53901">
    <property type="entry name" value="Thiolase-like"/>
    <property type="match status" value="1"/>
</dbReference>
<dbReference type="Ensembl" id="ENSOCUT00000034481.1">
    <property type="protein sequence ID" value="ENSOCUP00000044397.1"/>
    <property type="gene ID" value="ENSOCUG00000002410.3"/>
</dbReference>
<evidence type="ECO:0000256" key="5">
    <source>
        <dbReference type="ARBA" id="ARBA00022832"/>
    </source>
</evidence>
<dbReference type="PROSITE" id="PS00737">
    <property type="entry name" value="THIOLASE_2"/>
    <property type="match status" value="1"/>
</dbReference>
<feature type="domain" description="Thiolase C-terminal" evidence="18">
    <location>
        <begin position="230"/>
        <end position="351"/>
    </location>
</feature>
<comment type="subcellular location">
    <subcellularLocation>
        <location evidence="1">Peroxisome</location>
    </subcellularLocation>
</comment>
<keyword evidence="9 16" id="KW-0012">Acyltransferase</keyword>
<evidence type="ECO:0000259" key="17">
    <source>
        <dbReference type="Pfam" id="PF00108"/>
    </source>
</evidence>
<dbReference type="InterPro" id="IPR020616">
    <property type="entry name" value="Thiolase_N"/>
</dbReference>
<evidence type="ECO:0000313" key="19">
    <source>
        <dbReference type="Ensembl" id="ENSOCUP00000044397.1"/>
    </source>
</evidence>
<comment type="catalytic activity">
    <reaction evidence="11">
        <text>2 acetyl-CoA = acetoacetyl-CoA + CoA</text>
        <dbReference type="Rhea" id="RHEA:21036"/>
        <dbReference type="ChEBI" id="CHEBI:57286"/>
        <dbReference type="ChEBI" id="CHEBI:57287"/>
        <dbReference type="ChEBI" id="CHEBI:57288"/>
        <dbReference type="EC" id="2.3.1.9"/>
    </reaction>
    <physiologicalReaction direction="right-to-left" evidence="11">
        <dbReference type="Rhea" id="RHEA:21038"/>
    </physiologicalReaction>
</comment>
<dbReference type="InterPro" id="IPR020610">
    <property type="entry name" value="Thiolase_AS"/>
</dbReference>